<gene>
    <name evidence="1" type="ORF">SAMN05660453_0716</name>
</gene>
<protein>
    <submittedName>
        <fullName evidence="1">Accessory Sec system protein Asp1</fullName>
    </submittedName>
</protein>
<dbReference type="RefSeq" id="WP_091502142.1">
    <property type="nucleotide sequence ID" value="NZ_FOLI01000002.1"/>
</dbReference>
<reference evidence="1 2" key="1">
    <citation type="submission" date="2016-10" db="EMBL/GenBank/DDBJ databases">
        <authorList>
            <person name="de Groot N.N."/>
        </authorList>
    </citation>
    <scope>NUCLEOTIDE SEQUENCE [LARGE SCALE GENOMIC DNA]</scope>
    <source>
        <strain evidence="1 2">DSM 19113</strain>
    </source>
</reference>
<sequence>MSFAVIPGWPNNFQIGQEDKQLNALIKQVASQTEPFLVLPTYLPKWQSMRQQLGLVDIPYWSAFDALQKVSVQERRPMQLEDLTWPKDAQFVRMFDRIVVLSGTSIYGTVFFTYPKADQIDRIDLLKKGKLSQQLTVDDRGFISRVLDYEEGQLTKASYLSQSGAVVAAQDCLTGQVQAILPDGRKVSYPKISDLVQELTVAYLKAHHYQEGLIANSELNYQIAKQVGFNRLFLWSGQETASNLQDNWQSLSAEVELLVSQQSTTAEEEFDSSALIAPYPVQGKEVVQRKNQTVLYVKIGDLDFSKQSALIQQAVQLFSDDENRTVIFEGVNVPATFPALLEEAIEKQVMSAANEQLLAEAKAHFVLLGEQSEKSRLQYLLTSSLYVDLSQQPDLEAVAETVALALPTFTAVKTAYSLLDGFDSVEPEELAAKVSDLLTASGWQQAQEQLIQQQANLSSAVLDEQWRLRLKK</sequence>
<evidence type="ECO:0000313" key="1">
    <source>
        <dbReference type="EMBL" id="SFB95701.1"/>
    </source>
</evidence>
<dbReference type="STRING" id="283737.SAMN05660453_0716"/>
<name>A0A1I1F8T7_9LACO</name>
<dbReference type="InterPro" id="IPR022372">
    <property type="entry name" value="Accessory_SS_Asp1"/>
</dbReference>
<dbReference type="GO" id="GO:0015031">
    <property type="term" value="P:protein transport"/>
    <property type="evidence" value="ECO:0007669"/>
    <property type="project" value="InterPro"/>
</dbReference>
<accession>A0A1I1F8T7</accession>
<dbReference type="Pfam" id="PF16993">
    <property type="entry name" value="Asp1"/>
    <property type="match status" value="1"/>
</dbReference>
<dbReference type="AlphaFoldDB" id="A0A1I1F8T7"/>
<organism evidence="1 2">
    <name type="scientific">Fructobacillus durionis</name>
    <dbReference type="NCBI Taxonomy" id="283737"/>
    <lineage>
        <taxon>Bacteria</taxon>
        <taxon>Bacillati</taxon>
        <taxon>Bacillota</taxon>
        <taxon>Bacilli</taxon>
        <taxon>Lactobacillales</taxon>
        <taxon>Lactobacillaceae</taxon>
        <taxon>Fructobacillus</taxon>
    </lineage>
</organism>
<evidence type="ECO:0000313" key="2">
    <source>
        <dbReference type="Proteomes" id="UP000199376"/>
    </source>
</evidence>
<dbReference type="Proteomes" id="UP000199376">
    <property type="component" value="Unassembled WGS sequence"/>
</dbReference>
<proteinExistence type="predicted"/>
<keyword evidence="2" id="KW-1185">Reference proteome</keyword>
<dbReference type="EMBL" id="FOLI01000002">
    <property type="protein sequence ID" value="SFB95701.1"/>
    <property type="molecule type" value="Genomic_DNA"/>
</dbReference>
<dbReference type="OrthoDB" id="9767875at2"/>